<reference evidence="2 3" key="1">
    <citation type="journal article" date="2013" name="Genome Biol. Evol.">
        <title>Life in an arsenic-containing gold mine: genome and physiology of the autotrophic arsenite-oxidizing bacterium rhizobium sp. NT-26.</title>
        <authorList>
            <person name="Andres J."/>
            <person name="Arsene-Ploetze F."/>
            <person name="Barbe V."/>
            <person name="Brochier-Armanet C."/>
            <person name="Cleiss-Arnold J."/>
            <person name="Coppee J.Y."/>
            <person name="Dillies M.A."/>
            <person name="Geist"/>
            <person name="L"/>
            <person name="Joublin A."/>
            <person name="Koechler S."/>
            <person name="Lassalle F."/>
            <person name="Marchal M."/>
            <person name="Medigue C."/>
            <person name="Muller D."/>
            <person name="Nesme X."/>
            <person name="Plewniak F."/>
            <person name="Proux C."/>
            <person name="Ramirez-Bahena M.H."/>
            <person name="Schenowitz C."/>
            <person name="Sismeiro O."/>
            <person name="Vallenet D."/>
            <person name="Santini J.M."/>
            <person name="Bertin P.N."/>
        </authorList>
    </citation>
    <scope>NUCLEOTIDE SEQUENCE [LARGE SCALE GENOMIC DNA]</scope>
    <source>
        <strain evidence="2 3">NT-26</strain>
    </source>
</reference>
<dbReference type="AlphaFoldDB" id="L0NCZ0"/>
<evidence type="ECO:0000256" key="1">
    <source>
        <dbReference type="SAM" id="MobiDB-lite"/>
    </source>
</evidence>
<dbReference type="Proteomes" id="UP000010792">
    <property type="component" value="Chromosome"/>
</dbReference>
<keyword evidence="3" id="KW-1185">Reference proteome</keyword>
<dbReference type="STRING" id="1125847.NT26_1264"/>
<name>L0NCZ0_9HYPH</name>
<evidence type="ECO:0000313" key="3">
    <source>
        <dbReference type="Proteomes" id="UP000010792"/>
    </source>
</evidence>
<proteinExistence type="predicted"/>
<dbReference type="EMBL" id="FO082820">
    <property type="protein sequence ID" value="CCF18988.1"/>
    <property type="molecule type" value="Genomic_DNA"/>
</dbReference>
<feature type="compositionally biased region" description="Polar residues" evidence="1">
    <location>
        <begin position="74"/>
        <end position="88"/>
    </location>
</feature>
<feature type="region of interest" description="Disordered" evidence="1">
    <location>
        <begin position="1"/>
        <end position="31"/>
    </location>
</feature>
<dbReference type="KEGG" id="rht:NT26_1264"/>
<evidence type="ECO:0000313" key="2">
    <source>
        <dbReference type="EMBL" id="CCF18988.1"/>
    </source>
</evidence>
<organism evidence="2 3">
    <name type="scientific">Pseudorhizobium banfieldiae</name>
    <dbReference type="NCBI Taxonomy" id="1125847"/>
    <lineage>
        <taxon>Bacteria</taxon>
        <taxon>Pseudomonadati</taxon>
        <taxon>Pseudomonadota</taxon>
        <taxon>Alphaproteobacteria</taxon>
        <taxon>Hyphomicrobiales</taxon>
        <taxon>Rhizobiaceae</taxon>
        <taxon>Rhizobium/Agrobacterium group</taxon>
        <taxon>Pseudorhizobium</taxon>
    </lineage>
</organism>
<accession>L0NCZ0</accession>
<gene>
    <name evidence="2" type="ORF">NT26_1264</name>
</gene>
<protein>
    <submittedName>
        <fullName evidence="2">Uncharacterized protein</fullName>
    </submittedName>
</protein>
<feature type="region of interest" description="Disordered" evidence="1">
    <location>
        <begin position="52"/>
        <end position="88"/>
    </location>
</feature>
<sequence>MPGARNGARSAMRGQSERALQSARDYPSPRLGARVLDSRFRTEMAQAQLRTLDALDEQQRSPLARRKPAEEIETSQQNTGFVPANRNG</sequence>